<dbReference type="InterPro" id="IPR005703">
    <property type="entry name" value="Ribosomal_uS3_euk/arc"/>
</dbReference>
<dbReference type="InterPro" id="IPR004044">
    <property type="entry name" value="KH_dom_type_2"/>
</dbReference>
<dbReference type="Proteomes" id="UP000652307">
    <property type="component" value="Unassembled WGS sequence"/>
</dbReference>
<evidence type="ECO:0000259" key="8">
    <source>
        <dbReference type="PROSITE" id="PS50823"/>
    </source>
</evidence>
<dbReference type="FunFam" id="3.30.300.20:FF:000001">
    <property type="entry name" value="30S ribosomal protein S3"/>
    <property type="match status" value="1"/>
</dbReference>
<comment type="function">
    <text evidence="6">Binds the lower part of the 30S subunit head.</text>
</comment>
<dbReference type="NCBIfam" id="NF003219">
    <property type="entry name" value="PRK04191.1"/>
    <property type="match status" value="1"/>
</dbReference>
<name>A0A843ADD2_9CREN</name>
<proteinExistence type="inferred from homology"/>
<keyword evidence="5 6" id="KW-0687">Ribonucleoprotein</keyword>
<dbReference type="PANTHER" id="PTHR11760:SF32">
    <property type="entry name" value="SMALL RIBOSOMAL SUBUNIT PROTEIN US3"/>
    <property type="match status" value="1"/>
</dbReference>
<keyword evidence="3 6" id="KW-0694">RNA-binding</keyword>
<evidence type="ECO:0000256" key="7">
    <source>
        <dbReference type="SAM" id="MobiDB-lite"/>
    </source>
</evidence>
<evidence type="ECO:0000313" key="10">
    <source>
        <dbReference type="Proteomes" id="UP000652307"/>
    </source>
</evidence>
<dbReference type="InterPro" id="IPR036419">
    <property type="entry name" value="Ribosomal_S3_C_sf"/>
</dbReference>
<comment type="caution">
    <text evidence="9">The sequence shown here is derived from an EMBL/GenBank/DDBJ whole genome shotgun (WGS) entry which is preliminary data.</text>
</comment>
<dbReference type="InterPro" id="IPR001351">
    <property type="entry name" value="Ribosomal_uS3_C"/>
</dbReference>
<dbReference type="NCBIfam" id="TIGR01008">
    <property type="entry name" value="uS3_euk_arch"/>
    <property type="match status" value="1"/>
</dbReference>
<evidence type="ECO:0000256" key="4">
    <source>
        <dbReference type="ARBA" id="ARBA00022980"/>
    </source>
</evidence>
<accession>A0A843ADD2</accession>
<dbReference type="PROSITE" id="PS50823">
    <property type="entry name" value="KH_TYPE_2"/>
    <property type="match status" value="1"/>
</dbReference>
<comment type="subunit">
    <text evidence="6">Part of the 30S ribosomal subunit.</text>
</comment>
<feature type="domain" description="KH type-2" evidence="8">
    <location>
        <begin position="18"/>
        <end position="87"/>
    </location>
</feature>
<feature type="compositionally biased region" description="Polar residues" evidence="7">
    <location>
        <begin position="221"/>
        <end position="238"/>
    </location>
</feature>
<protein>
    <recommendedName>
        <fullName evidence="6">Small ribosomal subunit protein uS3</fullName>
    </recommendedName>
</protein>
<dbReference type="Pfam" id="PF07650">
    <property type="entry name" value="KH_2"/>
    <property type="match status" value="1"/>
</dbReference>
<dbReference type="InterPro" id="IPR009019">
    <property type="entry name" value="KH_sf_prok-type"/>
</dbReference>
<evidence type="ECO:0000313" key="9">
    <source>
        <dbReference type="EMBL" id="MBE9391117.1"/>
    </source>
</evidence>
<dbReference type="GO" id="GO:0003735">
    <property type="term" value="F:structural constituent of ribosome"/>
    <property type="evidence" value="ECO:0007669"/>
    <property type="project" value="UniProtKB-UniRule"/>
</dbReference>
<dbReference type="CDD" id="cd02411">
    <property type="entry name" value="KH-II_30S_S3_arch"/>
    <property type="match status" value="1"/>
</dbReference>
<dbReference type="RefSeq" id="WP_193803571.1">
    <property type="nucleotide sequence ID" value="NZ_JADEZV010000002.1"/>
</dbReference>
<dbReference type="SUPFAM" id="SSF54814">
    <property type="entry name" value="Prokaryotic type KH domain (KH-domain type II)"/>
    <property type="match status" value="1"/>
</dbReference>
<dbReference type="InterPro" id="IPR027488">
    <property type="entry name" value="Ribosomal_uS3_arc"/>
</dbReference>
<evidence type="ECO:0000256" key="3">
    <source>
        <dbReference type="ARBA" id="ARBA00022884"/>
    </source>
</evidence>
<dbReference type="Gene3D" id="3.30.300.20">
    <property type="match status" value="1"/>
</dbReference>
<reference evidence="9" key="1">
    <citation type="submission" date="2020-10" db="EMBL/GenBank/DDBJ databases">
        <title>Fervidococcus fontis strain 3639Fd - the first crenarchaeon capable of growth on lipids.</title>
        <authorList>
            <person name="Kochetkova T.V."/>
            <person name="Elcheninov A.G."/>
            <person name="Toschakov S.V."/>
            <person name="Kublanov I.V."/>
        </authorList>
    </citation>
    <scope>NUCLEOTIDE SEQUENCE</scope>
    <source>
        <strain evidence="9">3639Fd</strain>
    </source>
</reference>
<evidence type="ECO:0000256" key="2">
    <source>
        <dbReference type="ARBA" id="ARBA00022730"/>
    </source>
</evidence>
<evidence type="ECO:0000256" key="1">
    <source>
        <dbReference type="ARBA" id="ARBA00010761"/>
    </source>
</evidence>
<evidence type="ECO:0000256" key="6">
    <source>
        <dbReference type="HAMAP-Rule" id="MF_01309"/>
    </source>
</evidence>
<dbReference type="Gene3D" id="3.30.1140.32">
    <property type="entry name" value="Ribosomal protein S3, C-terminal domain"/>
    <property type="match status" value="1"/>
</dbReference>
<keyword evidence="4 6" id="KW-0689">Ribosomal protein</keyword>
<feature type="region of interest" description="Disordered" evidence="7">
    <location>
        <begin position="204"/>
        <end position="251"/>
    </location>
</feature>
<dbReference type="PANTHER" id="PTHR11760">
    <property type="entry name" value="30S/40S RIBOSOMAL PROTEIN S3"/>
    <property type="match status" value="1"/>
</dbReference>
<feature type="compositionally biased region" description="Basic and acidic residues" evidence="7">
    <location>
        <begin position="204"/>
        <end position="218"/>
    </location>
</feature>
<gene>
    <name evidence="6" type="primary">rps3</name>
    <name evidence="9" type="ORF">IOK49_03365</name>
</gene>
<organism evidence="9 10">
    <name type="scientific">Fervidicoccus fontis</name>
    <dbReference type="NCBI Taxonomy" id="683846"/>
    <lineage>
        <taxon>Archaea</taxon>
        <taxon>Thermoproteota</taxon>
        <taxon>Thermoprotei</taxon>
        <taxon>Fervidicoccales</taxon>
        <taxon>Fervidicoccaceae</taxon>
        <taxon>Fervidicoccus</taxon>
    </lineage>
</organism>
<dbReference type="AlphaFoldDB" id="A0A843ADD2"/>
<dbReference type="GO" id="GO:0006412">
    <property type="term" value="P:translation"/>
    <property type="evidence" value="ECO:0007669"/>
    <property type="project" value="UniProtKB-UniRule"/>
</dbReference>
<dbReference type="EMBL" id="JADEZV010000002">
    <property type="protein sequence ID" value="MBE9391117.1"/>
    <property type="molecule type" value="Genomic_DNA"/>
</dbReference>
<keyword evidence="2 6" id="KW-0699">rRNA-binding</keyword>
<comment type="similarity">
    <text evidence="1 6">Belongs to the universal ribosomal protein uS3 family.</text>
</comment>
<sequence>MVNIKRYFIEKNMSVVKVDEYLAKQFYRAGYAGVDVYRTPLGTRVVIRAERPAFIIGRRGQTIKTLSNVFENYFGLENPQITVMPVENPDLNARVVAFRLAVSLERGFHFRKLAFAALRRIMAAGAAGAEIIISGKITSERARYEKFRAGKIYKTGEQATYIVDKAVAHALLKPGIYGVKVIIVKPERTKDSIIIKSPEEIGINKESTAKEKEQKEEMGEQISTQAQESSSQQVLQPQEESTEEKGEGETQ</sequence>
<dbReference type="InterPro" id="IPR057258">
    <property type="entry name" value="Ribosomal_uS3"/>
</dbReference>
<dbReference type="Pfam" id="PF00189">
    <property type="entry name" value="Ribosomal_S3_C"/>
    <property type="match status" value="1"/>
</dbReference>
<dbReference type="GO" id="GO:0022627">
    <property type="term" value="C:cytosolic small ribosomal subunit"/>
    <property type="evidence" value="ECO:0007669"/>
    <property type="project" value="UniProtKB-UniRule"/>
</dbReference>
<evidence type="ECO:0000256" key="5">
    <source>
        <dbReference type="ARBA" id="ARBA00023274"/>
    </source>
</evidence>
<dbReference type="GO" id="GO:0019843">
    <property type="term" value="F:rRNA binding"/>
    <property type="evidence" value="ECO:0007669"/>
    <property type="project" value="UniProtKB-UniRule"/>
</dbReference>
<dbReference type="SUPFAM" id="SSF54821">
    <property type="entry name" value="Ribosomal protein S3 C-terminal domain"/>
    <property type="match status" value="1"/>
</dbReference>
<dbReference type="InterPro" id="IPR015946">
    <property type="entry name" value="KH_dom-like_a/b"/>
</dbReference>
<dbReference type="HAMAP" id="MF_01309_A">
    <property type="entry name" value="Ribosomal_uS3_A"/>
    <property type="match status" value="1"/>
</dbReference>